<feature type="transmembrane region" description="Helical" evidence="12">
    <location>
        <begin position="211"/>
        <end position="231"/>
    </location>
</feature>
<dbReference type="InterPro" id="IPR017969">
    <property type="entry name" value="Heavy-metal-associated_CS"/>
</dbReference>
<evidence type="ECO:0000256" key="11">
    <source>
        <dbReference type="ARBA" id="ARBA00074171"/>
    </source>
</evidence>
<organism evidence="15 16">
    <name type="scientific">Streptosporangium nondiastaticum</name>
    <dbReference type="NCBI Taxonomy" id="35764"/>
    <lineage>
        <taxon>Bacteria</taxon>
        <taxon>Bacillati</taxon>
        <taxon>Actinomycetota</taxon>
        <taxon>Actinomycetes</taxon>
        <taxon>Streptosporangiales</taxon>
        <taxon>Streptosporangiaceae</taxon>
        <taxon>Streptosporangium</taxon>
    </lineage>
</organism>
<dbReference type="PROSITE" id="PS50846">
    <property type="entry name" value="HMA_2"/>
    <property type="match status" value="1"/>
</dbReference>
<dbReference type="Gene3D" id="3.30.70.100">
    <property type="match status" value="1"/>
</dbReference>
<feature type="domain" description="HMA" evidence="14">
    <location>
        <begin position="15"/>
        <end position="79"/>
    </location>
</feature>
<dbReference type="PROSITE" id="PS01047">
    <property type="entry name" value="HMA_1"/>
    <property type="match status" value="1"/>
</dbReference>
<dbReference type="InterPro" id="IPR036163">
    <property type="entry name" value="HMA_dom_sf"/>
</dbReference>
<dbReference type="InterPro" id="IPR023299">
    <property type="entry name" value="ATPase_P-typ_cyto_dom_N"/>
</dbReference>
<evidence type="ECO:0000256" key="13">
    <source>
        <dbReference type="SAM" id="MobiDB-lite"/>
    </source>
</evidence>
<feature type="transmembrane region" description="Helical" evidence="12">
    <location>
        <begin position="170"/>
        <end position="191"/>
    </location>
</feature>
<evidence type="ECO:0000256" key="10">
    <source>
        <dbReference type="ARBA" id="ARBA00049360"/>
    </source>
</evidence>
<feature type="transmembrane region" description="Helical" evidence="12">
    <location>
        <begin position="365"/>
        <end position="388"/>
    </location>
</feature>
<dbReference type="PROSITE" id="PS00154">
    <property type="entry name" value="ATPASE_E1_E2"/>
    <property type="match status" value="1"/>
</dbReference>
<evidence type="ECO:0000256" key="4">
    <source>
        <dbReference type="ARBA" id="ARBA00022723"/>
    </source>
</evidence>
<dbReference type="GO" id="GO:0005507">
    <property type="term" value="F:copper ion binding"/>
    <property type="evidence" value="ECO:0007669"/>
    <property type="project" value="TreeGrafter"/>
</dbReference>
<evidence type="ECO:0000256" key="1">
    <source>
        <dbReference type="ARBA" id="ARBA00004651"/>
    </source>
</evidence>
<evidence type="ECO:0000256" key="2">
    <source>
        <dbReference type="ARBA" id="ARBA00006024"/>
    </source>
</evidence>
<evidence type="ECO:0000256" key="3">
    <source>
        <dbReference type="ARBA" id="ARBA00022692"/>
    </source>
</evidence>
<dbReference type="Pfam" id="PF00122">
    <property type="entry name" value="E1-E2_ATPase"/>
    <property type="match status" value="1"/>
</dbReference>
<dbReference type="InterPro" id="IPR023298">
    <property type="entry name" value="ATPase_P-typ_TM_dom_sf"/>
</dbReference>
<evidence type="ECO:0000313" key="16">
    <source>
        <dbReference type="Proteomes" id="UP000242427"/>
    </source>
</evidence>
<feature type="compositionally biased region" description="Basic residues" evidence="13">
    <location>
        <begin position="621"/>
        <end position="633"/>
    </location>
</feature>
<evidence type="ECO:0000259" key="14">
    <source>
        <dbReference type="PROSITE" id="PS50846"/>
    </source>
</evidence>
<feature type="transmembrane region" description="Helical" evidence="12">
    <location>
        <begin position="833"/>
        <end position="850"/>
    </location>
</feature>
<dbReference type="GO" id="GO:0016887">
    <property type="term" value="F:ATP hydrolysis activity"/>
    <property type="evidence" value="ECO:0007669"/>
    <property type="project" value="InterPro"/>
</dbReference>
<sequence length="899" mass="89637">MSATTTETGTATATATTELIVGGMTCAACVARVEKKLGRVDGVSATVNLATGRARVSHPAGVTAAELMAVVEGAGFTAALPEPEPGSEPEDGKDKDADAGATAGALTRLLVTALLSVPVLVLSMAPGLQFRNWQWLCFVLATPVAVWGAWPFHERALRGLRHSAATMDTLVSLGVLASYSWSAYALFFGGAGRPDMRMPFTLVPSMAGGTADVYLEAVVGVPLFVLIGRLLEARARHSTGSALRALASLAAKDVLVRDADGTERRVPIERLRVGDRFVVRPGERVATDGVVVAGSSALDLSLVTGESAPVEAGPGSSVVGGAVNSGGLLEVRAEAVGADTRLARIAKLVEDAQAGKAKAQRVADAVAGVFVPAVLAVAVTVLGFWLGAGASPQAAVTAAVAVLVVACPCALGLATPTALLAATGRGAGLGILVSGPQALEGLRRVDTVVLDKTGTLTTGSMAVTGVTARPDGLGAEAALRLAAAVERGSEHPVGRAVCAYAAAQGAGADRAAGPGGPEEPSSQPGPAGTAGARRTADGLVSSAASGSSAISGSSAASGSPVTPDAPALPGTPALPDAPTLPDVTGFTATPGRGVAGRVGERLVEVVRPDAGPATAAPAGRKPGKSGQKARTRKGQPVPSDGDRLPQVLAEAVDAAGRDGRTAVVVRVDGTPEAVIVLGDTVRSGSYRAVDHLKRLGLRPVLATGDSEGAARAVAAELGITEVHARATPEDKAALVRELRARGRRVAVIGDGVNDTAALAGADLGIAMGGGTDAAIGAADVTLVREDMGALADAVRLARRTSATVRTNLAWAFGYNLVTLPLAAVGLLSPMVAAAAMSVSSVLVVANSLRLRGWQPVPSRAAAGRGSRRGPAAPGAHGSHASYGSHGRSAAAPASSRGDA</sequence>
<dbReference type="SUPFAM" id="SSF81665">
    <property type="entry name" value="Calcium ATPase, transmembrane domain M"/>
    <property type="match status" value="1"/>
</dbReference>
<dbReference type="GO" id="GO:0043682">
    <property type="term" value="F:P-type divalent copper transporter activity"/>
    <property type="evidence" value="ECO:0007669"/>
    <property type="project" value="TreeGrafter"/>
</dbReference>
<dbReference type="RefSeq" id="WP_106675046.1">
    <property type="nucleotide sequence ID" value="NZ_PXWG01000011.1"/>
</dbReference>
<feature type="region of interest" description="Disordered" evidence="13">
    <location>
        <begin position="857"/>
        <end position="899"/>
    </location>
</feature>
<dbReference type="CDD" id="cd00371">
    <property type="entry name" value="HMA"/>
    <property type="match status" value="1"/>
</dbReference>
<dbReference type="GO" id="GO:0055070">
    <property type="term" value="P:copper ion homeostasis"/>
    <property type="evidence" value="ECO:0007669"/>
    <property type="project" value="TreeGrafter"/>
</dbReference>
<feature type="region of interest" description="Disordered" evidence="13">
    <location>
        <begin position="607"/>
        <end position="643"/>
    </location>
</feature>
<keyword evidence="9 12" id="KW-0472">Membrane</keyword>
<dbReference type="Gene3D" id="3.40.50.1000">
    <property type="entry name" value="HAD superfamily/HAD-like"/>
    <property type="match status" value="2"/>
</dbReference>
<dbReference type="Gene3D" id="3.40.1110.10">
    <property type="entry name" value="Calcium-transporting ATPase, cytoplasmic domain N"/>
    <property type="match status" value="2"/>
</dbReference>
<dbReference type="SFLD" id="SFLDS00003">
    <property type="entry name" value="Haloacid_Dehalogenase"/>
    <property type="match status" value="1"/>
</dbReference>
<evidence type="ECO:0000256" key="5">
    <source>
        <dbReference type="ARBA" id="ARBA00022741"/>
    </source>
</evidence>
<dbReference type="FunFam" id="3.30.70.100:FF:000005">
    <property type="entry name" value="Copper-exporting P-type ATPase A"/>
    <property type="match status" value="1"/>
</dbReference>
<dbReference type="GO" id="GO:0005524">
    <property type="term" value="F:ATP binding"/>
    <property type="evidence" value="ECO:0007669"/>
    <property type="project" value="UniProtKB-UniRule"/>
</dbReference>
<dbReference type="SUPFAM" id="SSF55008">
    <property type="entry name" value="HMA, heavy metal-associated domain"/>
    <property type="match status" value="1"/>
</dbReference>
<dbReference type="Pfam" id="PF00403">
    <property type="entry name" value="HMA"/>
    <property type="match status" value="1"/>
</dbReference>
<evidence type="ECO:0000313" key="15">
    <source>
        <dbReference type="EMBL" id="PSJ29366.1"/>
    </source>
</evidence>
<dbReference type="InterPro" id="IPR036412">
    <property type="entry name" value="HAD-like_sf"/>
</dbReference>
<dbReference type="SUPFAM" id="SSF81653">
    <property type="entry name" value="Calcium ATPase, transduction domain A"/>
    <property type="match status" value="1"/>
</dbReference>
<dbReference type="InterPro" id="IPR008250">
    <property type="entry name" value="ATPase_P-typ_transduc_dom_A_sf"/>
</dbReference>
<reference evidence="15 16" key="1">
    <citation type="submission" date="2018-03" db="EMBL/GenBank/DDBJ databases">
        <title>Chitinolytic properties of Streptosporangium nondiastaticum TBG75A20.</title>
        <authorList>
            <person name="Gayathri V."/>
            <person name="Shiburaj S."/>
        </authorList>
    </citation>
    <scope>NUCLEOTIDE SEQUENCE [LARGE SCALE GENOMIC DNA]</scope>
    <source>
        <strain evidence="15 16">TBG75A20</strain>
    </source>
</reference>
<dbReference type="InterPro" id="IPR001757">
    <property type="entry name" value="P_typ_ATPase"/>
</dbReference>
<gene>
    <name evidence="15" type="ORF">B7P34_07660</name>
</gene>
<dbReference type="GO" id="GO:0005886">
    <property type="term" value="C:plasma membrane"/>
    <property type="evidence" value="ECO:0007669"/>
    <property type="project" value="UniProtKB-SubCell"/>
</dbReference>
<feature type="transmembrane region" description="Helical" evidence="12">
    <location>
        <begin position="133"/>
        <end position="150"/>
    </location>
</feature>
<comment type="catalytic activity">
    <reaction evidence="10">
        <text>ATP + H2O = ADP + phosphate + H(+)</text>
        <dbReference type="Rhea" id="RHEA:13065"/>
        <dbReference type="ChEBI" id="CHEBI:15377"/>
        <dbReference type="ChEBI" id="CHEBI:15378"/>
        <dbReference type="ChEBI" id="CHEBI:30616"/>
        <dbReference type="ChEBI" id="CHEBI:43474"/>
        <dbReference type="ChEBI" id="CHEBI:456216"/>
    </reaction>
</comment>
<evidence type="ECO:0000256" key="8">
    <source>
        <dbReference type="ARBA" id="ARBA00022989"/>
    </source>
</evidence>
<feature type="compositionally biased region" description="Low complexity" evidence="13">
    <location>
        <begin position="507"/>
        <end position="559"/>
    </location>
</feature>
<dbReference type="InterPro" id="IPR044492">
    <property type="entry name" value="P_typ_ATPase_HD_dom"/>
</dbReference>
<proteinExistence type="inferred from homology"/>
<evidence type="ECO:0000256" key="6">
    <source>
        <dbReference type="ARBA" id="ARBA00022840"/>
    </source>
</evidence>
<keyword evidence="6 12" id="KW-0067">ATP-binding</keyword>
<keyword evidence="3 12" id="KW-0812">Transmembrane</keyword>
<dbReference type="InterPro" id="IPR059000">
    <property type="entry name" value="ATPase_P-type_domA"/>
</dbReference>
<keyword evidence="4 12" id="KW-0479">Metal-binding</keyword>
<dbReference type="NCBIfam" id="TIGR01494">
    <property type="entry name" value="ATPase_P-type"/>
    <property type="match status" value="2"/>
</dbReference>
<dbReference type="InterPro" id="IPR006121">
    <property type="entry name" value="HMA_dom"/>
</dbReference>
<dbReference type="InterPro" id="IPR027256">
    <property type="entry name" value="P-typ_ATPase_IB"/>
</dbReference>
<keyword evidence="16" id="KW-1185">Reference proteome</keyword>
<dbReference type="Pfam" id="PF00702">
    <property type="entry name" value="Hydrolase"/>
    <property type="match status" value="1"/>
</dbReference>
<feature type="transmembrane region" description="Helical" evidence="12">
    <location>
        <begin position="394"/>
        <end position="415"/>
    </location>
</feature>
<accession>A0A9X7PIQ8</accession>
<dbReference type="Proteomes" id="UP000242427">
    <property type="component" value="Unassembled WGS sequence"/>
</dbReference>
<keyword evidence="12" id="KW-1003">Cell membrane</keyword>
<dbReference type="FunFam" id="2.70.150.10:FF:000002">
    <property type="entry name" value="Copper-transporting ATPase 1, putative"/>
    <property type="match status" value="1"/>
</dbReference>
<dbReference type="OrthoDB" id="7059309at2"/>
<dbReference type="SFLD" id="SFLDF00027">
    <property type="entry name" value="p-type_atpase"/>
    <property type="match status" value="1"/>
</dbReference>
<dbReference type="PRINTS" id="PR00119">
    <property type="entry name" value="CATATPASE"/>
</dbReference>
<dbReference type="AlphaFoldDB" id="A0A9X7PIQ8"/>
<feature type="region of interest" description="Disordered" evidence="13">
    <location>
        <begin position="507"/>
        <end position="595"/>
    </location>
</feature>
<dbReference type="PROSITE" id="PS01229">
    <property type="entry name" value="COF_2"/>
    <property type="match status" value="1"/>
</dbReference>
<dbReference type="InterPro" id="IPR018303">
    <property type="entry name" value="ATPase_P-typ_P_site"/>
</dbReference>
<feature type="compositionally biased region" description="Low complexity" evidence="13">
    <location>
        <begin position="610"/>
        <end position="620"/>
    </location>
</feature>
<keyword evidence="7" id="KW-1278">Translocase</keyword>
<keyword evidence="8 12" id="KW-1133">Transmembrane helix</keyword>
<feature type="transmembrane region" description="Helical" evidence="12">
    <location>
        <begin position="109"/>
        <end position="127"/>
    </location>
</feature>
<comment type="similarity">
    <text evidence="2 12">Belongs to the cation transport ATPase (P-type) (TC 3.A.3) family. Type IB subfamily.</text>
</comment>
<dbReference type="PANTHER" id="PTHR43520">
    <property type="entry name" value="ATP7, ISOFORM B"/>
    <property type="match status" value="1"/>
</dbReference>
<keyword evidence="5 12" id="KW-0547">Nucleotide-binding</keyword>
<comment type="subcellular location">
    <subcellularLocation>
        <location evidence="1">Cell membrane</location>
        <topology evidence="1">Multi-pass membrane protein</topology>
    </subcellularLocation>
</comment>
<dbReference type="PANTHER" id="PTHR43520:SF8">
    <property type="entry name" value="P-TYPE CU(+) TRANSPORTER"/>
    <property type="match status" value="1"/>
</dbReference>
<dbReference type="SFLD" id="SFLDG00002">
    <property type="entry name" value="C1.7:_P-type_atpase_like"/>
    <property type="match status" value="1"/>
</dbReference>
<name>A0A9X7PIQ8_9ACTN</name>
<feature type="region of interest" description="Disordered" evidence="13">
    <location>
        <begin position="78"/>
        <end position="98"/>
    </location>
</feature>
<feature type="transmembrane region" description="Helical" evidence="12">
    <location>
        <begin position="808"/>
        <end position="827"/>
    </location>
</feature>
<comment type="caution">
    <text evidence="15">The sequence shown here is derived from an EMBL/GenBank/DDBJ whole genome shotgun (WGS) entry which is preliminary data.</text>
</comment>
<dbReference type="InterPro" id="IPR023214">
    <property type="entry name" value="HAD_sf"/>
</dbReference>
<evidence type="ECO:0000256" key="12">
    <source>
        <dbReference type="RuleBase" id="RU362081"/>
    </source>
</evidence>
<protein>
    <recommendedName>
        <fullName evidence="11">Cation-transporting P-type ATPase B</fullName>
    </recommendedName>
</protein>
<evidence type="ECO:0000256" key="7">
    <source>
        <dbReference type="ARBA" id="ARBA00022967"/>
    </source>
</evidence>
<dbReference type="Gene3D" id="2.70.150.10">
    <property type="entry name" value="Calcium-transporting ATPase, cytoplasmic transduction domain A"/>
    <property type="match status" value="1"/>
</dbReference>
<evidence type="ECO:0000256" key="9">
    <source>
        <dbReference type="ARBA" id="ARBA00023136"/>
    </source>
</evidence>
<dbReference type="SUPFAM" id="SSF81660">
    <property type="entry name" value="Metal cation-transporting ATPase, ATP-binding domain N"/>
    <property type="match status" value="1"/>
</dbReference>
<dbReference type="NCBIfam" id="TIGR01525">
    <property type="entry name" value="ATPase-IB_hvy"/>
    <property type="match status" value="1"/>
</dbReference>
<dbReference type="SUPFAM" id="SSF56784">
    <property type="entry name" value="HAD-like"/>
    <property type="match status" value="1"/>
</dbReference>
<dbReference type="EMBL" id="PXWG01000011">
    <property type="protein sequence ID" value="PSJ29366.1"/>
    <property type="molecule type" value="Genomic_DNA"/>
</dbReference>